<dbReference type="OrthoDB" id="17560at2759"/>
<dbReference type="Gene3D" id="3.40.50.1820">
    <property type="entry name" value="alpha/beta hydrolase"/>
    <property type="match status" value="1"/>
</dbReference>
<dbReference type="Pfam" id="PF01738">
    <property type="entry name" value="DLH"/>
    <property type="match status" value="1"/>
</dbReference>
<dbReference type="Proteomes" id="UP000012174">
    <property type="component" value="Unassembled WGS sequence"/>
</dbReference>
<organism evidence="2 3">
    <name type="scientific">Eutypa lata (strain UCR-EL1)</name>
    <name type="common">Grapevine dieback disease fungus</name>
    <name type="synonym">Eutypa armeniacae</name>
    <dbReference type="NCBI Taxonomy" id="1287681"/>
    <lineage>
        <taxon>Eukaryota</taxon>
        <taxon>Fungi</taxon>
        <taxon>Dikarya</taxon>
        <taxon>Ascomycota</taxon>
        <taxon>Pezizomycotina</taxon>
        <taxon>Sordariomycetes</taxon>
        <taxon>Xylariomycetidae</taxon>
        <taxon>Xylariales</taxon>
        <taxon>Diatrypaceae</taxon>
        <taxon>Eutypa</taxon>
    </lineage>
</organism>
<keyword evidence="3" id="KW-1185">Reference proteome</keyword>
<dbReference type="PANTHER" id="PTHR17630">
    <property type="entry name" value="DIENELACTONE HYDROLASE"/>
    <property type="match status" value="1"/>
</dbReference>
<dbReference type="GO" id="GO:0016787">
    <property type="term" value="F:hydrolase activity"/>
    <property type="evidence" value="ECO:0007669"/>
    <property type="project" value="UniProtKB-KW"/>
</dbReference>
<gene>
    <name evidence="2" type="ORF">UCREL1_7745</name>
</gene>
<dbReference type="InterPro" id="IPR002925">
    <property type="entry name" value="Dienelactn_hydro"/>
</dbReference>
<dbReference type="eggNOG" id="KOG3043">
    <property type="taxonomic scope" value="Eukaryota"/>
</dbReference>
<name>M7SM42_EUTLA</name>
<reference evidence="3" key="1">
    <citation type="journal article" date="2013" name="Genome Announc.">
        <title>Draft genome sequence of the grapevine dieback fungus Eutypa lata UCR-EL1.</title>
        <authorList>
            <person name="Blanco-Ulate B."/>
            <person name="Rolshausen P.E."/>
            <person name="Cantu D."/>
        </authorList>
    </citation>
    <scope>NUCLEOTIDE SEQUENCE [LARGE SCALE GENOMIC DNA]</scope>
    <source>
        <strain evidence="3">UCR-EL1</strain>
    </source>
</reference>
<evidence type="ECO:0000313" key="3">
    <source>
        <dbReference type="Proteomes" id="UP000012174"/>
    </source>
</evidence>
<dbReference type="AlphaFoldDB" id="M7SM42"/>
<protein>
    <submittedName>
        <fullName evidence="2">Putative dienelactone hydrolase family protein</fullName>
    </submittedName>
</protein>
<evidence type="ECO:0000259" key="1">
    <source>
        <dbReference type="Pfam" id="PF01738"/>
    </source>
</evidence>
<dbReference type="EMBL" id="KB706899">
    <property type="protein sequence ID" value="EMR65257.1"/>
    <property type="molecule type" value="Genomic_DNA"/>
</dbReference>
<keyword evidence="2" id="KW-0378">Hydrolase</keyword>
<proteinExistence type="predicted"/>
<feature type="domain" description="Dienelactone hydrolase" evidence="1">
    <location>
        <begin position="26"/>
        <end position="272"/>
    </location>
</feature>
<accession>M7SM42</accession>
<dbReference type="OMA" id="PEFMNGH"/>
<dbReference type="KEGG" id="ela:UCREL1_7745"/>
<sequence>MSCPDCFRGAVHDGKPTGTLTRLHGFDVYVAEPASGQSPKGIIVLISDAFGWDFVNIRLMADNFARKKDYRIYVPDFMNGKSAPLYIIEKMKALEGKTWWDTFAKPIHGFWLFYGLITWLIPNRVSRRFPAVKAFFEAVRRNEGAHLPIGTAGYCWGGHHVVNLASGYKADGKPLIDAAFTAHPSMLTFYDDIEKIRIPTSFAVPTTDNQMSLEQAEGTRKIIEAKPEGQKGEMRIYEGYTHGFATRLDLGKSDPEGPEEAEDQALAWFEKHFEGVAY</sequence>
<dbReference type="InterPro" id="IPR029058">
    <property type="entry name" value="AB_hydrolase_fold"/>
</dbReference>
<dbReference type="PANTHER" id="PTHR17630:SF105">
    <property type="entry name" value="DIENELACTONE HYDROLASE FAMILY PROTEIN (AFU_ORTHOLOGUE AFUA_4G08790)"/>
    <property type="match status" value="1"/>
</dbReference>
<evidence type="ECO:0000313" key="2">
    <source>
        <dbReference type="EMBL" id="EMR65257.1"/>
    </source>
</evidence>
<dbReference type="SUPFAM" id="SSF53474">
    <property type="entry name" value="alpha/beta-Hydrolases"/>
    <property type="match status" value="1"/>
</dbReference>
<dbReference type="HOGENOM" id="CLU_054590_2_3_1"/>